<gene>
    <name evidence="1" type="ORF">J7S20_05910</name>
</gene>
<evidence type="ECO:0008006" key="3">
    <source>
        <dbReference type="Google" id="ProtNLM"/>
    </source>
</evidence>
<dbReference type="PROSITE" id="PS51257">
    <property type="entry name" value="PROKAR_LIPOPROTEIN"/>
    <property type="match status" value="1"/>
</dbReference>
<dbReference type="Proteomes" id="UP000676996">
    <property type="component" value="Unassembled WGS sequence"/>
</dbReference>
<proteinExistence type="predicted"/>
<keyword evidence="2" id="KW-1185">Reference proteome</keyword>
<sequence>MNRNAILIAASAFCSLTACKPDHGDEVRSSGTNAAKIDQETYNRIAECGGGISSVSGAKIEARIAQDLRSGSLSGEVKQEIKGLITNDPNILPGDRTHIYDSYLGCLKDIRTGS</sequence>
<reference evidence="1" key="1">
    <citation type="submission" date="2021-04" db="EMBL/GenBank/DDBJ databases">
        <title>Ouciella asimina sp. nov., isolated from the surface seawater in the hydrothermal field of Okinawa Trough.</title>
        <authorList>
            <person name="Shuang W."/>
        </authorList>
    </citation>
    <scope>NUCLEOTIDE SEQUENCE</scope>
    <source>
        <strain evidence="1">LXI357</strain>
    </source>
</reference>
<dbReference type="RefSeq" id="WP_284053289.1">
    <property type="nucleotide sequence ID" value="NZ_JAGRQC010000001.1"/>
</dbReference>
<dbReference type="EMBL" id="JAGRQC010000001">
    <property type="protein sequence ID" value="MBR0552035.1"/>
    <property type="molecule type" value="Genomic_DNA"/>
</dbReference>
<organism evidence="1 2">
    <name type="scientific">Stakelama marina</name>
    <dbReference type="NCBI Taxonomy" id="2826939"/>
    <lineage>
        <taxon>Bacteria</taxon>
        <taxon>Pseudomonadati</taxon>
        <taxon>Pseudomonadota</taxon>
        <taxon>Alphaproteobacteria</taxon>
        <taxon>Sphingomonadales</taxon>
        <taxon>Sphingomonadaceae</taxon>
        <taxon>Stakelama</taxon>
    </lineage>
</organism>
<comment type="caution">
    <text evidence="1">The sequence shown here is derived from an EMBL/GenBank/DDBJ whole genome shotgun (WGS) entry which is preliminary data.</text>
</comment>
<accession>A0A8T4IG36</accession>
<name>A0A8T4IG36_9SPHN</name>
<dbReference type="AlphaFoldDB" id="A0A8T4IG36"/>
<protein>
    <recommendedName>
        <fullName evidence="3">Lipoprotein</fullName>
    </recommendedName>
</protein>
<evidence type="ECO:0000313" key="2">
    <source>
        <dbReference type="Proteomes" id="UP000676996"/>
    </source>
</evidence>
<evidence type="ECO:0000313" key="1">
    <source>
        <dbReference type="EMBL" id="MBR0552035.1"/>
    </source>
</evidence>